<evidence type="ECO:0000313" key="2">
    <source>
        <dbReference type="Proteomes" id="UP001500575"/>
    </source>
</evidence>
<dbReference type="Proteomes" id="UP001500575">
    <property type="component" value="Unassembled WGS sequence"/>
</dbReference>
<protein>
    <submittedName>
        <fullName evidence="1">Uncharacterized protein</fullName>
    </submittedName>
</protein>
<organism evidence="1 2">
    <name type="scientific">Nocardioides bigeumensis</name>
    <dbReference type="NCBI Taxonomy" id="433657"/>
    <lineage>
        <taxon>Bacteria</taxon>
        <taxon>Bacillati</taxon>
        <taxon>Actinomycetota</taxon>
        <taxon>Actinomycetes</taxon>
        <taxon>Propionibacteriales</taxon>
        <taxon>Nocardioidaceae</taxon>
        <taxon>Nocardioides</taxon>
    </lineage>
</organism>
<sequence length="68" mass="7134">MSNIQTRTRITTASGFGMSISGHQCALGMTDRIAVLVRDRAFTGAVKGLPVYAVLGAFPGPDAWSPPI</sequence>
<gene>
    <name evidence="1" type="ORF">GCM10009843_22650</name>
</gene>
<dbReference type="EMBL" id="BAAAQQ010000011">
    <property type="protein sequence ID" value="GAA2125192.1"/>
    <property type="molecule type" value="Genomic_DNA"/>
</dbReference>
<dbReference type="RefSeq" id="WP_344303827.1">
    <property type="nucleotide sequence ID" value="NZ_BAAAQQ010000011.1"/>
</dbReference>
<keyword evidence="2" id="KW-1185">Reference proteome</keyword>
<reference evidence="2" key="1">
    <citation type="journal article" date="2019" name="Int. J. Syst. Evol. Microbiol.">
        <title>The Global Catalogue of Microorganisms (GCM) 10K type strain sequencing project: providing services to taxonomists for standard genome sequencing and annotation.</title>
        <authorList>
            <consortium name="The Broad Institute Genomics Platform"/>
            <consortium name="The Broad Institute Genome Sequencing Center for Infectious Disease"/>
            <person name="Wu L."/>
            <person name="Ma J."/>
        </authorList>
    </citation>
    <scope>NUCLEOTIDE SEQUENCE [LARGE SCALE GENOMIC DNA]</scope>
    <source>
        <strain evidence="2">JCM 16021</strain>
    </source>
</reference>
<evidence type="ECO:0000313" key="1">
    <source>
        <dbReference type="EMBL" id="GAA2125192.1"/>
    </source>
</evidence>
<accession>A0ABP5K3P8</accession>
<proteinExistence type="predicted"/>
<comment type="caution">
    <text evidence="1">The sequence shown here is derived from an EMBL/GenBank/DDBJ whole genome shotgun (WGS) entry which is preliminary data.</text>
</comment>
<name>A0ABP5K3P8_9ACTN</name>